<keyword evidence="6 8" id="KW-0472">Membrane</keyword>
<feature type="transmembrane region" description="Helical" evidence="8">
    <location>
        <begin position="338"/>
        <end position="362"/>
    </location>
</feature>
<feature type="domain" description="Acyltransferase 3" evidence="9">
    <location>
        <begin position="26"/>
        <end position="361"/>
    </location>
</feature>
<dbReference type="EMBL" id="BSQG01000001">
    <property type="protein sequence ID" value="GLU45811.1"/>
    <property type="molecule type" value="Genomic_DNA"/>
</dbReference>
<organism evidence="10 11">
    <name type="scientific">Nocardiopsis ansamitocini</name>
    <dbReference type="NCBI Taxonomy" id="1670832"/>
    <lineage>
        <taxon>Bacteria</taxon>
        <taxon>Bacillati</taxon>
        <taxon>Actinomycetota</taxon>
        <taxon>Actinomycetes</taxon>
        <taxon>Streptosporangiales</taxon>
        <taxon>Nocardiopsidaceae</taxon>
        <taxon>Nocardiopsis</taxon>
    </lineage>
</organism>
<feature type="transmembrane region" description="Helical" evidence="8">
    <location>
        <begin position="173"/>
        <end position="195"/>
    </location>
</feature>
<evidence type="ECO:0000256" key="3">
    <source>
        <dbReference type="ARBA" id="ARBA00022475"/>
    </source>
</evidence>
<feature type="transmembrane region" description="Helical" evidence="8">
    <location>
        <begin position="201"/>
        <end position="218"/>
    </location>
</feature>
<dbReference type="PANTHER" id="PTHR40074">
    <property type="entry name" value="O-ACETYLTRANSFERASE WECH"/>
    <property type="match status" value="1"/>
</dbReference>
<dbReference type="Proteomes" id="UP001165092">
    <property type="component" value="Unassembled WGS sequence"/>
</dbReference>
<keyword evidence="5 8" id="KW-1133">Transmembrane helix</keyword>
<proteinExistence type="inferred from homology"/>
<comment type="similarity">
    <text evidence="2">Belongs to the acyltransferase 3 family.</text>
</comment>
<dbReference type="GO" id="GO:0009246">
    <property type="term" value="P:enterobacterial common antigen biosynthetic process"/>
    <property type="evidence" value="ECO:0007669"/>
    <property type="project" value="TreeGrafter"/>
</dbReference>
<evidence type="ECO:0000259" key="9">
    <source>
        <dbReference type="Pfam" id="PF01757"/>
    </source>
</evidence>
<feature type="transmembrane region" description="Helical" evidence="8">
    <location>
        <begin position="107"/>
        <end position="123"/>
    </location>
</feature>
<protein>
    <submittedName>
        <fullName evidence="10">Membrane protein</fullName>
    </submittedName>
</protein>
<comment type="caution">
    <text evidence="10">The sequence shown here is derived from an EMBL/GenBank/DDBJ whole genome shotgun (WGS) entry which is preliminary data.</text>
</comment>
<keyword evidence="11" id="KW-1185">Reference proteome</keyword>
<evidence type="ECO:0000256" key="7">
    <source>
        <dbReference type="SAM" id="MobiDB-lite"/>
    </source>
</evidence>
<dbReference type="InterPro" id="IPR002656">
    <property type="entry name" value="Acyl_transf_3_dom"/>
</dbReference>
<feature type="transmembrane region" description="Helical" evidence="8">
    <location>
        <begin position="263"/>
        <end position="285"/>
    </location>
</feature>
<keyword evidence="4 8" id="KW-0812">Transmembrane</keyword>
<dbReference type="GO" id="GO:0016413">
    <property type="term" value="F:O-acetyltransferase activity"/>
    <property type="evidence" value="ECO:0007669"/>
    <property type="project" value="TreeGrafter"/>
</dbReference>
<name>A0A9W6UFT8_9ACTN</name>
<feature type="transmembrane region" description="Helical" evidence="8">
    <location>
        <begin position="30"/>
        <end position="50"/>
    </location>
</feature>
<gene>
    <name evidence="10" type="ORF">Nans01_01620</name>
</gene>
<dbReference type="PANTHER" id="PTHR40074:SF2">
    <property type="entry name" value="O-ACETYLTRANSFERASE WECH"/>
    <property type="match status" value="1"/>
</dbReference>
<evidence type="ECO:0000256" key="2">
    <source>
        <dbReference type="ARBA" id="ARBA00007400"/>
    </source>
</evidence>
<dbReference type="Pfam" id="PF01757">
    <property type="entry name" value="Acyl_transf_3"/>
    <property type="match status" value="1"/>
</dbReference>
<dbReference type="GO" id="GO:0005886">
    <property type="term" value="C:plasma membrane"/>
    <property type="evidence" value="ECO:0007669"/>
    <property type="project" value="UniProtKB-SubCell"/>
</dbReference>
<evidence type="ECO:0000256" key="1">
    <source>
        <dbReference type="ARBA" id="ARBA00004651"/>
    </source>
</evidence>
<evidence type="ECO:0000313" key="11">
    <source>
        <dbReference type="Proteomes" id="UP001165092"/>
    </source>
</evidence>
<keyword evidence="3" id="KW-1003">Cell membrane</keyword>
<sequence>MAVSSPVRSEPRSAAPRSGATPVDTAWLDIARVAAMVAVVLLHAAAPVVTGGYTDFGTATWWTANAIDSMLRWCVPVFIMISGALLLKPRQEGLRSFYQRRFSRIGIPLVVWSAVYLSLELFYRGGLTWSDVPARLFSGSPELHLYFLFVLAGLYVLTPFLRLITRYASTRMLWWFAILMSGLGLVDEAIAAFQGIGEPNAVTRFLPFVGYYVMGYLLRETRLSARSTWIAGGVFVAVTAVTALGVGAFTLPAQSITAPAGYLYDYLSVNVVIMSVAAFLLLQSLGSRWRLFTDPDRDTESARRWLKTFSDLSFGVFLVHLIVQRELRALTGLPDDALLMTATVLVQTVAVIAVSLVITALLRRIPGLRATV</sequence>
<accession>A0A9W6UFT8</accession>
<feature type="transmembrane region" description="Helical" evidence="8">
    <location>
        <begin position="70"/>
        <end position="87"/>
    </location>
</feature>
<feature type="transmembrane region" description="Helical" evidence="8">
    <location>
        <begin position="230"/>
        <end position="251"/>
    </location>
</feature>
<evidence type="ECO:0000256" key="6">
    <source>
        <dbReference type="ARBA" id="ARBA00023136"/>
    </source>
</evidence>
<feature type="transmembrane region" description="Helical" evidence="8">
    <location>
        <begin position="143"/>
        <end position="161"/>
    </location>
</feature>
<evidence type="ECO:0000313" key="10">
    <source>
        <dbReference type="EMBL" id="GLU45811.1"/>
    </source>
</evidence>
<feature type="transmembrane region" description="Helical" evidence="8">
    <location>
        <begin position="305"/>
        <end position="323"/>
    </location>
</feature>
<comment type="subcellular location">
    <subcellularLocation>
        <location evidence="1">Cell membrane</location>
        <topology evidence="1">Multi-pass membrane protein</topology>
    </subcellularLocation>
</comment>
<dbReference type="AlphaFoldDB" id="A0A9W6UFT8"/>
<evidence type="ECO:0000256" key="4">
    <source>
        <dbReference type="ARBA" id="ARBA00022692"/>
    </source>
</evidence>
<reference evidence="10" key="1">
    <citation type="submission" date="2023-02" db="EMBL/GenBank/DDBJ databases">
        <title>Nocardiopsis ansamitocini NBRC 112285.</title>
        <authorList>
            <person name="Ichikawa N."/>
            <person name="Sato H."/>
            <person name="Tonouchi N."/>
        </authorList>
    </citation>
    <scope>NUCLEOTIDE SEQUENCE</scope>
    <source>
        <strain evidence="10">NBRC 112285</strain>
    </source>
</reference>
<evidence type="ECO:0000256" key="5">
    <source>
        <dbReference type="ARBA" id="ARBA00022989"/>
    </source>
</evidence>
<feature type="region of interest" description="Disordered" evidence="7">
    <location>
        <begin position="1"/>
        <end position="20"/>
    </location>
</feature>
<evidence type="ECO:0000256" key="8">
    <source>
        <dbReference type="SAM" id="Phobius"/>
    </source>
</evidence>
<dbReference type="RefSeq" id="WP_432707392.1">
    <property type="nucleotide sequence ID" value="NZ_BSQG01000001.1"/>
</dbReference>